<proteinExistence type="inferred from homology"/>
<evidence type="ECO:0000256" key="6">
    <source>
        <dbReference type="ARBA" id="ARBA00022801"/>
    </source>
</evidence>
<dbReference type="InterPro" id="IPR019734">
    <property type="entry name" value="TPR_rpt"/>
</dbReference>
<keyword evidence="7 10" id="KW-0802">TPR repeat</keyword>
<dbReference type="SMART" id="SM00156">
    <property type="entry name" value="PP2Ac"/>
    <property type="match status" value="1"/>
</dbReference>
<name>A0A6T5X6I1_9RHOD</name>
<dbReference type="GO" id="GO:0046872">
    <property type="term" value="F:metal ion binding"/>
    <property type="evidence" value="ECO:0007669"/>
    <property type="project" value="UniProtKB-KW"/>
</dbReference>
<dbReference type="Gene3D" id="1.25.40.10">
    <property type="entry name" value="Tetratricopeptide repeat domain"/>
    <property type="match status" value="1"/>
</dbReference>
<feature type="region of interest" description="Disordered" evidence="11">
    <location>
        <begin position="162"/>
        <end position="199"/>
    </location>
</feature>
<accession>A0A6T5X6I1</accession>
<evidence type="ECO:0000256" key="11">
    <source>
        <dbReference type="SAM" id="MobiDB-lite"/>
    </source>
</evidence>
<feature type="repeat" description="TPR" evidence="10">
    <location>
        <begin position="101"/>
        <end position="134"/>
    </location>
</feature>
<dbReference type="EC" id="3.1.3.16" evidence="3"/>
<dbReference type="PANTHER" id="PTHR45668">
    <property type="entry name" value="SERINE/THREONINE-PROTEIN PHOSPHATASE 5-RELATED"/>
    <property type="match status" value="1"/>
</dbReference>
<dbReference type="SUPFAM" id="SSF48452">
    <property type="entry name" value="TPR-like"/>
    <property type="match status" value="1"/>
</dbReference>
<feature type="active site" description="Proton donor/acceptor" evidence="9">
    <location>
        <position position="323"/>
    </location>
</feature>
<evidence type="ECO:0000256" key="3">
    <source>
        <dbReference type="ARBA" id="ARBA00013081"/>
    </source>
</evidence>
<sequence length="564" mass="62139">MAPANGAEAETLDEVQAMKNAANALLKENHLHDADAQYTKALAALNALCERADLRETPAEKLNEAAAVILSNRAMTRIKLEEYGWAVNDASEALSRCPSYYKAYYRRGCAKYAIGKYKEALADFRAVQRLHGKDADNAAKLKDCERRVREEAFARAIAEDSAPPLSDSFSVSSLAPVEDSYTGPRLEEEGEEETEQEDGSAIVKVSREFVDALLEAFRKQQKIHARYAARLVLSARRMFSALPNIVHVCVPAGREITVCGDTHGQFYDLLRIFELNGAPSRENPYVFNGDFVDRGSFSVEVILTLIAYKLMDPSCMHLTRGNHESLAMNKIYGFEGEVKAKYSETLFKLFLEMFRKLPLAYVLDGTGASSLRANELPPSRASETAVPASHHENRDGNDGTDTGASQGATEGGKRALVVHGGLFSRDGVTLGELQRIDRDCEPDSGLMAEMLWSDPQKEPGWGASKRGVGVAFGPDVTERFLDANALQLVVRSHEMKEAGYEVEANGRLVTIFSAPNYCDQMGNKGAWIRFGHDMVPRFTQFEAAPHPQVKAMAYAPNLGMYGLM</sequence>
<keyword evidence="6" id="KW-0378">Hydrolase</keyword>
<reference evidence="13" key="1">
    <citation type="submission" date="2021-01" db="EMBL/GenBank/DDBJ databases">
        <authorList>
            <person name="Corre E."/>
            <person name="Pelletier E."/>
            <person name="Niang G."/>
            <person name="Scheremetjew M."/>
            <person name="Finn R."/>
            <person name="Kale V."/>
            <person name="Holt S."/>
            <person name="Cochrane G."/>
            <person name="Meng A."/>
            <person name="Brown T."/>
            <person name="Cohen L."/>
        </authorList>
    </citation>
    <scope>NUCLEOTIDE SEQUENCE</scope>
    <source>
        <strain evidence="13">CCMP3124</strain>
    </source>
</reference>
<feature type="domain" description="Serine/threonine specific protein phosphatases" evidence="12">
    <location>
        <begin position="223"/>
        <end position="545"/>
    </location>
</feature>
<dbReference type="Pfam" id="PF08321">
    <property type="entry name" value="PPP5"/>
    <property type="match status" value="1"/>
</dbReference>
<evidence type="ECO:0000256" key="1">
    <source>
        <dbReference type="ARBA" id="ARBA00001936"/>
    </source>
</evidence>
<keyword evidence="5" id="KW-0677">Repeat</keyword>
<dbReference type="EMBL" id="HBGI01005022">
    <property type="protein sequence ID" value="CAD9241518.1"/>
    <property type="molecule type" value="Transcribed_RNA"/>
</dbReference>
<dbReference type="GO" id="GO:0004722">
    <property type="term" value="F:protein serine/threonine phosphatase activity"/>
    <property type="evidence" value="ECO:0007669"/>
    <property type="project" value="UniProtKB-EC"/>
</dbReference>
<organism evidence="13">
    <name type="scientific">Erythrolobus australicus</name>
    <dbReference type="NCBI Taxonomy" id="1077150"/>
    <lineage>
        <taxon>Eukaryota</taxon>
        <taxon>Rhodophyta</taxon>
        <taxon>Bangiophyceae</taxon>
        <taxon>Porphyridiales</taxon>
        <taxon>Porphyridiaceae</taxon>
        <taxon>Erythrolobus</taxon>
    </lineage>
</organism>
<keyword evidence="8" id="KW-0464">Manganese</keyword>
<evidence type="ECO:0000256" key="8">
    <source>
        <dbReference type="ARBA" id="ARBA00023211"/>
    </source>
</evidence>
<evidence type="ECO:0000313" key="13">
    <source>
        <dbReference type="EMBL" id="CAD9241517.1"/>
    </source>
</evidence>
<evidence type="ECO:0000256" key="9">
    <source>
        <dbReference type="PIRSR" id="PIRSR033096-1"/>
    </source>
</evidence>
<keyword evidence="4" id="KW-0479">Metal-binding</keyword>
<evidence type="ECO:0000256" key="4">
    <source>
        <dbReference type="ARBA" id="ARBA00022723"/>
    </source>
</evidence>
<feature type="region of interest" description="Disordered" evidence="11">
    <location>
        <begin position="373"/>
        <end position="410"/>
    </location>
</feature>
<comment type="similarity">
    <text evidence="2">Belongs to the PPP phosphatase family. PP-5 (PP-T) subfamily.</text>
</comment>
<evidence type="ECO:0000256" key="10">
    <source>
        <dbReference type="PROSITE-ProRule" id="PRU00339"/>
    </source>
</evidence>
<gene>
    <name evidence="13" type="ORF">EAUS1353_LOCUS3257</name>
    <name evidence="14" type="ORF">EAUS1353_LOCUS3258</name>
</gene>
<dbReference type="AlphaFoldDB" id="A0A6T5X6I1"/>
<dbReference type="InterPro" id="IPR004843">
    <property type="entry name" value="Calcineurin-like_PHP"/>
</dbReference>
<dbReference type="InterPro" id="IPR011990">
    <property type="entry name" value="TPR-like_helical_dom_sf"/>
</dbReference>
<feature type="compositionally biased region" description="Polar residues" evidence="11">
    <location>
        <begin position="399"/>
        <end position="408"/>
    </location>
</feature>
<dbReference type="InterPro" id="IPR013235">
    <property type="entry name" value="PPP_dom"/>
</dbReference>
<dbReference type="SMART" id="SM00028">
    <property type="entry name" value="TPR"/>
    <property type="match status" value="3"/>
</dbReference>
<dbReference type="PIRSF" id="PIRSF033096">
    <property type="entry name" value="PPPtase_5"/>
    <property type="match status" value="1"/>
</dbReference>
<dbReference type="CDD" id="cd07417">
    <property type="entry name" value="MPP_PP5_C"/>
    <property type="match status" value="1"/>
</dbReference>
<dbReference type="InterPro" id="IPR029052">
    <property type="entry name" value="Metallo-depent_PP-like"/>
</dbReference>
<protein>
    <recommendedName>
        <fullName evidence="3">protein-serine/threonine phosphatase</fullName>
        <ecNumber evidence="3">3.1.3.16</ecNumber>
    </recommendedName>
</protein>
<dbReference type="Pfam" id="PF00149">
    <property type="entry name" value="Metallophos"/>
    <property type="match status" value="1"/>
</dbReference>
<feature type="compositionally biased region" description="Acidic residues" evidence="11">
    <location>
        <begin position="188"/>
        <end position="198"/>
    </location>
</feature>
<dbReference type="PROSITE" id="PS50005">
    <property type="entry name" value="TPR"/>
    <property type="match status" value="1"/>
</dbReference>
<dbReference type="PRINTS" id="PR00114">
    <property type="entry name" value="STPHPHTASE"/>
</dbReference>
<dbReference type="InterPro" id="IPR051134">
    <property type="entry name" value="PPP_phosphatase"/>
</dbReference>
<dbReference type="PANTHER" id="PTHR45668:SF5">
    <property type="entry name" value="SERINE_THREONINE-PROTEIN PHOSPHATASE 5"/>
    <property type="match status" value="1"/>
</dbReference>
<evidence type="ECO:0000256" key="2">
    <source>
        <dbReference type="ARBA" id="ARBA00008786"/>
    </source>
</evidence>
<evidence type="ECO:0000256" key="7">
    <source>
        <dbReference type="ARBA" id="ARBA00022803"/>
    </source>
</evidence>
<dbReference type="Gene3D" id="3.60.21.10">
    <property type="match status" value="1"/>
</dbReference>
<dbReference type="SUPFAM" id="SSF56300">
    <property type="entry name" value="Metallo-dependent phosphatases"/>
    <property type="match status" value="1"/>
</dbReference>
<dbReference type="InterPro" id="IPR041753">
    <property type="entry name" value="PP5_C"/>
</dbReference>
<dbReference type="InterPro" id="IPR006186">
    <property type="entry name" value="Ser/Thr-sp_prot-phosphatase"/>
</dbReference>
<evidence type="ECO:0000313" key="14">
    <source>
        <dbReference type="EMBL" id="CAD9241518.1"/>
    </source>
</evidence>
<evidence type="ECO:0000259" key="12">
    <source>
        <dbReference type="SMART" id="SM00156"/>
    </source>
</evidence>
<dbReference type="EMBL" id="HBGI01005021">
    <property type="protein sequence ID" value="CAD9241517.1"/>
    <property type="molecule type" value="Transcribed_RNA"/>
</dbReference>
<evidence type="ECO:0000256" key="5">
    <source>
        <dbReference type="ARBA" id="ARBA00022737"/>
    </source>
</evidence>
<comment type="cofactor">
    <cofactor evidence="1">
        <name>Mn(2+)</name>
        <dbReference type="ChEBI" id="CHEBI:29035"/>
    </cofactor>
</comment>